<dbReference type="GO" id="GO:0030288">
    <property type="term" value="C:outer membrane-bounded periplasmic space"/>
    <property type="evidence" value="ECO:0007669"/>
    <property type="project" value="TreeGrafter"/>
</dbReference>
<gene>
    <name evidence="6" type="ORF">DW831_02925</name>
    <name evidence="2" type="ORF">ERS852462_01377</name>
    <name evidence="5" type="ORF">GAP47_11955</name>
    <name evidence="4" type="ORF">GAP55_06400</name>
    <name evidence="3" type="ORF">GAQ56_17675</name>
</gene>
<dbReference type="Gene3D" id="3.90.226.10">
    <property type="entry name" value="2-enoyl-CoA Hydratase, Chain A, domain 1"/>
    <property type="match status" value="1"/>
</dbReference>
<dbReference type="Pfam" id="PF18294">
    <property type="entry name" value="Pept_S41_N"/>
    <property type="match status" value="1"/>
</dbReference>
<reference evidence="9 10" key="3">
    <citation type="journal article" date="2019" name="Nat. Med.">
        <title>A library of human gut bacterial isolates paired with longitudinal multiomics data enables mechanistic microbiome research.</title>
        <authorList>
            <person name="Poyet M."/>
            <person name="Groussin M."/>
            <person name="Gibbons S.M."/>
            <person name="Avila-Pacheco J."/>
            <person name="Jiang X."/>
            <person name="Kearney S.M."/>
            <person name="Perrotta A.R."/>
            <person name="Berdy B."/>
            <person name="Zhao S."/>
            <person name="Lieberman T.D."/>
            <person name="Swanson P.K."/>
            <person name="Smith M."/>
            <person name="Roesemann S."/>
            <person name="Alexander J.E."/>
            <person name="Rich S.A."/>
            <person name="Livny J."/>
            <person name="Vlamakis H."/>
            <person name="Clish C."/>
            <person name="Bullock K."/>
            <person name="Deik A."/>
            <person name="Scott J."/>
            <person name="Pierce K.A."/>
            <person name="Xavier R.J."/>
            <person name="Alm E.J."/>
        </authorList>
    </citation>
    <scope>NUCLEOTIDE SEQUENCE [LARGE SCALE GENOMIC DNA]</scope>
    <source>
        <strain evidence="4 11">BIOML-A11</strain>
        <strain evidence="3 9">BIOML-A42</strain>
        <strain evidence="5 10">BIOML-A5</strain>
    </source>
</reference>
<accession>A0A139K5L9</accession>
<dbReference type="OrthoDB" id="7168509at2"/>
<dbReference type="SMART" id="SM00245">
    <property type="entry name" value="TSPc"/>
    <property type="match status" value="1"/>
</dbReference>
<evidence type="ECO:0000313" key="8">
    <source>
        <dbReference type="Proteomes" id="UP000284514"/>
    </source>
</evidence>
<dbReference type="Proteomes" id="UP000095614">
    <property type="component" value="Unassembled WGS sequence"/>
</dbReference>
<dbReference type="Proteomes" id="UP000284514">
    <property type="component" value="Unassembled WGS sequence"/>
</dbReference>
<dbReference type="EMBL" id="WCUV01000014">
    <property type="protein sequence ID" value="KAB4088369.1"/>
    <property type="molecule type" value="Genomic_DNA"/>
</dbReference>
<dbReference type="PATRIC" id="fig|820.27.peg.2272"/>
<dbReference type="InterPro" id="IPR029045">
    <property type="entry name" value="ClpP/crotonase-like_dom_sf"/>
</dbReference>
<dbReference type="RefSeq" id="WP_005835903.1">
    <property type="nucleotide sequence ID" value="NZ_CACRTC010000006.1"/>
</dbReference>
<dbReference type="Gene3D" id="2.30.42.10">
    <property type="match status" value="1"/>
</dbReference>
<evidence type="ECO:0000313" key="4">
    <source>
        <dbReference type="EMBL" id="KAB4214275.1"/>
    </source>
</evidence>
<dbReference type="SUPFAM" id="SSF50156">
    <property type="entry name" value="PDZ domain-like"/>
    <property type="match status" value="1"/>
</dbReference>
<evidence type="ECO:0000313" key="10">
    <source>
        <dbReference type="Proteomes" id="UP000462376"/>
    </source>
</evidence>
<name>A0A139K5L9_BACUN</name>
<dbReference type="CDD" id="cd07561">
    <property type="entry name" value="Peptidase_S41_CPP_like"/>
    <property type="match status" value="1"/>
</dbReference>
<dbReference type="GO" id="GO:0006508">
    <property type="term" value="P:proteolysis"/>
    <property type="evidence" value="ECO:0007669"/>
    <property type="project" value="InterPro"/>
</dbReference>
<dbReference type="Proteomes" id="UP000466952">
    <property type="component" value="Unassembled WGS sequence"/>
</dbReference>
<dbReference type="EC" id="3.4.21.-" evidence="2"/>
<dbReference type="STRING" id="820.ERS852554_02543"/>
<dbReference type="Proteomes" id="UP000432488">
    <property type="component" value="Unassembled WGS sequence"/>
</dbReference>
<evidence type="ECO:0000313" key="11">
    <source>
        <dbReference type="Proteomes" id="UP000466952"/>
    </source>
</evidence>
<proteinExistence type="predicted"/>
<evidence type="ECO:0000259" key="1">
    <source>
        <dbReference type="SMART" id="SM00245"/>
    </source>
</evidence>
<dbReference type="PANTHER" id="PTHR32060">
    <property type="entry name" value="TAIL-SPECIFIC PROTEASE"/>
    <property type="match status" value="1"/>
</dbReference>
<dbReference type="Pfam" id="PF03572">
    <property type="entry name" value="Peptidase_S41"/>
    <property type="match status" value="1"/>
</dbReference>
<dbReference type="SUPFAM" id="SSF52096">
    <property type="entry name" value="ClpP/crotonase"/>
    <property type="match status" value="1"/>
</dbReference>
<dbReference type="GO" id="GO:0007165">
    <property type="term" value="P:signal transduction"/>
    <property type="evidence" value="ECO:0007669"/>
    <property type="project" value="TreeGrafter"/>
</dbReference>
<dbReference type="EMBL" id="CZAF01000004">
    <property type="protein sequence ID" value="CUO74404.1"/>
    <property type="molecule type" value="Genomic_DNA"/>
</dbReference>
<dbReference type="InterPro" id="IPR041613">
    <property type="entry name" value="Pept_S41_N"/>
</dbReference>
<dbReference type="GO" id="GO:0004175">
    <property type="term" value="F:endopeptidase activity"/>
    <property type="evidence" value="ECO:0007669"/>
    <property type="project" value="TreeGrafter"/>
</dbReference>
<evidence type="ECO:0000313" key="2">
    <source>
        <dbReference type="EMBL" id="CUO74404.1"/>
    </source>
</evidence>
<reference evidence="6 8" key="2">
    <citation type="submission" date="2018-08" db="EMBL/GenBank/DDBJ databases">
        <title>A genome reference for cultivated species of the human gut microbiota.</title>
        <authorList>
            <person name="Zou Y."/>
            <person name="Xue W."/>
            <person name="Luo G."/>
        </authorList>
    </citation>
    <scope>NUCLEOTIDE SEQUENCE [LARGE SCALE GENOMIC DNA]</scope>
    <source>
        <strain evidence="6 8">AM34-25</strain>
    </source>
</reference>
<dbReference type="EMBL" id="WCTL01000009">
    <property type="protein sequence ID" value="KAB4236156.1"/>
    <property type="molecule type" value="Genomic_DNA"/>
</dbReference>
<feature type="domain" description="Tail specific protease" evidence="1">
    <location>
        <begin position="191"/>
        <end position="401"/>
    </location>
</feature>
<evidence type="ECO:0000313" key="9">
    <source>
        <dbReference type="Proteomes" id="UP000432488"/>
    </source>
</evidence>
<evidence type="ECO:0000313" key="7">
    <source>
        <dbReference type="Proteomes" id="UP000095614"/>
    </source>
</evidence>
<evidence type="ECO:0000313" key="3">
    <source>
        <dbReference type="EMBL" id="KAB4088369.1"/>
    </source>
</evidence>
<dbReference type="EMBL" id="WCTR01000004">
    <property type="protein sequence ID" value="KAB4214275.1"/>
    <property type="molecule type" value="Genomic_DNA"/>
</dbReference>
<evidence type="ECO:0000313" key="5">
    <source>
        <dbReference type="EMBL" id="KAB4236156.1"/>
    </source>
</evidence>
<dbReference type="InterPro" id="IPR036034">
    <property type="entry name" value="PDZ_sf"/>
</dbReference>
<dbReference type="InterPro" id="IPR005151">
    <property type="entry name" value="Tail-specific_protease"/>
</dbReference>
<protein>
    <submittedName>
        <fullName evidence="2">Peptidase S41</fullName>
        <ecNumber evidence="2">3.4.21.-</ecNumber>
    </submittedName>
</protein>
<evidence type="ECO:0000313" key="6">
    <source>
        <dbReference type="EMBL" id="RHC75813.1"/>
    </source>
</evidence>
<dbReference type="PANTHER" id="PTHR32060:SF30">
    <property type="entry name" value="CARBOXY-TERMINAL PROCESSING PROTEASE CTPA"/>
    <property type="match status" value="1"/>
</dbReference>
<dbReference type="GO" id="GO:0008236">
    <property type="term" value="F:serine-type peptidase activity"/>
    <property type="evidence" value="ECO:0007669"/>
    <property type="project" value="InterPro"/>
</dbReference>
<dbReference type="Proteomes" id="UP000462376">
    <property type="component" value="Unassembled WGS sequence"/>
</dbReference>
<keyword evidence="2" id="KW-0378">Hydrolase</keyword>
<dbReference type="Gene3D" id="3.30.750.170">
    <property type="match status" value="1"/>
</dbReference>
<dbReference type="EMBL" id="QSIF01000003">
    <property type="protein sequence ID" value="RHC75813.1"/>
    <property type="molecule type" value="Genomic_DNA"/>
</dbReference>
<dbReference type="AlphaFoldDB" id="A0A139K5L9"/>
<reference evidence="2 7" key="1">
    <citation type="submission" date="2015-09" db="EMBL/GenBank/DDBJ databases">
        <authorList>
            <consortium name="Pathogen Informatics"/>
        </authorList>
    </citation>
    <scope>NUCLEOTIDE SEQUENCE [LARGE SCALE GENOMIC DNA]</scope>
    <source>
        <strain evidence="2 7">2789STDY5834847</strain>
    </source>
</reference>
<organism evidence="2 7">
    <name type="scientific">Bacteroides uniformis</name>
    <dbReference type="NCBI Taxonomy" id="820"/>
    <lineage>
        <taxon>Bacteria</taxon>
        <taxon>Pseudomonadati</taxon>
        <taxon>Bacteroidota</taxon>
        <taxon>Bacteroidia</taxon>
        <taxon>Bacteroidales</taxon>
        <taxon>Bacteroidaceae</taxon>
        <taxon>Bacteroides</taxon>
    </lineage>
</organism>
<sequence length="473" mass="52725">MKVLHSICTIFAPMKARNILILILGTLILPIYLTSCGVDRWKEYAGQTQTDRWIDDTMRVWYYWVDAIPHTNDLNYFQAPFTFFASLKSEEDKFSTIDSLVSVTTTRSIPYTDYSYGFQFTTNQIEVEGEENAIVAQILYVADGSPASEIGLKRGDWIMKMDGNFITEQNYKKLYGSSAMELTVGYYDVEKNAIVAYDKPRQIASARPVNDNPVHYKNVYTSGSKKIGYLVYNHFSSGPTDNSNEYDNDLRSAFQYFASQQVNEFILDLRYNNGGLLSCAELLCTMLAPSSALGQELGYLEFNNRFNPQIVPFTLNSGLIGNGANLNLNTLYVLTSSQTASASEMVINCLAPYMDVVIIGGTTVGKNVGSRNFSSPELMITMNPIVCKIYNSEGKSDYESGFQPAYSGYVVNEMSDMSRFLPFGDTNEALLSTALGAIDGSIQPPAQEDTRSLRVTTLANSIERRASHAVRIK</sequence>